<organism evidence="2 3">
    <name type="scientific">Rhizobium paranaense</name>
    <dbReference type="NCBI Taxonomy" id="1650438"/>
    <lineage>
        <taxon>Bacteria</taxon>
        <taxon>Pseudomonadati</taxon>
        <taxon>Pseudomonadota</taxon>
        <taxon>Alphaproteobacteria</taxon>
        <taxon>Hyphomicrobiales</taxon>
        <taxon>Rhizobiaceae</taxon>
        <taxon>Rhizobium/Agrobacterium group</taxon>
        <taxon>Rhizobium</taxon>
    </lineage>
</organism>
<feature type="transmembrane region" description="Helical" evidence="1">
    <location>
        <begin position="84"/>
        <end position="103"/>
    </location>
</feature>
<dbReference type="EMBL" id="JACHBI010000001">
    <property type="protein sequence ID" value="MBB5572331.1"/>
    <property type="molecule type" value="Genomic_DNA"/>
</dbReference>
<reference evidence="2 3" key="1">
    <citation type="submission" date="2020-08" db="EMBL/GenBank/DDBJ databases">
        <title>Genomic Encyclopedia of Type Strains, Phase IV (KMG-V): Genome sequencing to study the core and pangenomes of soil and plant-associated prokaryotes.</title>
        <authorList>
            <person name="Whitman W."/>
        </authorList>
    </citation>
    <scope>NUCLEOTIDE SEQUENCE [LARGE SCALE GENOMIC DNA]</scope>
    <source>
        <strain evidence="2 3">SEMIA 4064</strain>
    </source>
</reference>
<accession>A0A7W9D013</accession>
<name>A0A7W9D013_9HYPH</name>
<keyword evidence="1" id="KW-1133">Transmembrane helix</keyword>
<protein>
    <recommendedName>
        <fullName evidence="4">Transmembrane protein</fullName>
    </recommendedName>
</protein>
<feature type="transmembrane region" description="Helical" evidence="1">
    <location>
        <begin position="144"/>
        <end position="168"/>
    </location>
</feature>
<feature type="transmembrane region" description="Helical" evidence="1">
    <location>
        <begin position="115"/>
        <end position="138"/>
    </location>
</feature>
<dbReference type="AlphaFoldDB" id="A0A7W9D013"/>
<evidence type="ECO:0008006" key="4">
    <source>
        <dbReference type="Google" id="ProtNLM"/>
    </source>
</evidence>
<proteinExistence type="predicted"/>
<feature type="transmembrane region" description="Helical" evidence="1">
    <location>
        <begin position="234"/>
        <end position="255"/>
    </location>
</feature>
<keyword evidence="1" id="KW-0472">Membrane</keyword>
<keyword evidence="3" id="KW-1185">Reference proteome</keyword>
<gene>
    <name evidence="2" type="ORF">GGD50_000907</name>
</gene>
<evidence type="ECO:0000313" key="3">
    <source>
        <dbReference type="Proteomes" id="UP000549882"/>
    </source>
</evidence>
<comment type="caution">
    <text evidence="2">The sequence shown here is derived from an EMBL/GenBank/DDBJ whole genome shotgun (WGS) entry which is preliminary data.</text>
</comment>
<evidence type="ECO:0000256" key="1">
    <source>
        <dbReference type="SAM" id="Phobius"/>
    </source>
</evidence>
<dbReference type="Proteomes" id="UP000549882">
    <property type="component" value="Unassembled WGS sequence"/>
</dbReference>
<evidence type="ECO:0000313" key="2">
    <source>
        <dbReference type="EMBL" id="MBB5572331.1"/>
    </source>
</evidence>
<sequence>MVEGAWRSPNPRSCEYWLRSQANRSADPRRRWDMYWWELFGQMQLRMVVLRVKPRKVPAPDGPKSGCISILHRHQGLRMNSLSLPWIVGPVPIMLTAWSAIVFGRTVSSRRALKIGSGNIASSFVLSLGLSSIIFQRLYPEGGFIVFILSQLFSSVFCCIITNTVNYFSNNDADFPRKDLSWMTSIKVILVGAITFFLFNIVYFLLSGNKCNGQRCYAFEYLFGRNDKIFSSLYIGYFAPTVFLTISIFVFWEAVKKFHLYLRAR</sequence>
<keyword evidence="1" id="KW-0812">Transmembrane</keyword>
<feature type="transmembrane region" description="Helical" evidence="1">
    <location>
        <begin position="188"/>
        <end position="206"/>
    </location>
</feature>